<evidence type="ECO:0000313" key="2">
    <source>
        <dbReference type="EMBL" id="GIH09705.1"/>
    </source>
</evidence>
<reference evidence="2" key="1">
    <citation type="submission" date="2021-01" db="EMBL/GenBank/DDBJ databases">
        <title>Whole genome shotgun sequence of Rhizocola hellebori NBRC 109834.</title>
        <authorList>
            <person name="Komaki H."/>
            <person name="Tamura T."/>
        </authorList>
    </citation>
    <scope>NUCLEOTIDE SEQUENCE</scope>
    <source>
        <strain evidence="2">NBRC 109834</strain>
    </source>
</reference>
<keyword evidence="1" id="KW-1133">Transmembrane helix</keyword>
<dbReference type="EMBL" id="BONY01000074">
    <property type="protein sequence ID" value="GIH09705.1"/>
    <property type="molecule type" value="Genomic_DNA"/>
</dbReference>
<feature type="transmembrane region" description="Helical" evidence="1">
    <location>
        <begin position="37"/>
        <end position="61"/>
    </location>
</feature>
<keyword evidence="3" id="KW-1185">Reference proteome</keyword>
<organism evidence="2 3">
    <name type="scientific">Rhizocola hellebori</name>
    <dbReference type="NCBI Taxonomy" id="1392758"/>
    <lineage>
        <taxon>Bacteria</taxon>
        <taxon>Bacillati</taxon>
        <taxon>Actinomycetota</taxon>
        <taxon>Actinomycetes</taxon>
        <taxon>Micromonosporales</taxon>
        <taxon>Micromonosporaceae</taxon>
        <taxon>Rhizocola</taxon>
    </lineage>
</organism>
<gene>
    <name evidence="2" type="ORF">Rhe02_77720</name>
</gene>
<name>A0A8J3QF29_9ACTN</name>
<dbReference type="Pfam" id="PF05108">
    <property type="entry name" value="T7SS_ESX1_EccB"/>
    <property type="match status" value="1"/>
</dbReference>
<keyword evidence="1" id="KW-0472">Membrane</keyword>
<protein>
    <submittedName>
        <fullName evidence="2">Type VII secretion protein EccB</fullName>
    </submittedName>
</protein>
<dbReference type="GO" id="GO:0005576">
    <property type="term" value="C:extracellular region"/>
    <property type="evidence" value="ECO:0007669"/>
    <property type="project" value="TreeGrafter"/>
</dbReference>
<dbReference type="Gene3D" id="3.30.2390.20">
    <property type="entry name" value="Type VII secretion system EccB, repeat 1 domain"/>
    <property type="match status" value="1"/>
</dbReference>
<keyword evidence="1" id="KW-0812">Transmembrane</keyword>
<dbReference type="AlphaFoldDB" id="A0A8J3QF29"/>
<dbReference type="Proteomes" id="UP000612899">
    <property type="component" value="Unassembled WGS sequence"/>
</dbReference>
<proteinExistence type="predicted"/>
<dbReference type="InterPro" id="IPR044857">
    <property type="entry name" value="T7SS_EccB_R1"/>
</dbReference>
<comment type="caution">
    <text evidence="2">The sequence shown here is derived from an EMBL/GenBank/DDBJ whole genome shotgun (WGS) entry which is preliminary data.</text>
</comment>
<dbReference type="PANTHER" id="PTHR40765">
    <property type="entry name" value="ESX-2 SECRETION SYSTEM ATPASE ECCB2"/>
    <property type="match status" value="1"/>
</dbReference>
<dbReference type="RefSeq" id="WP_203913438.1">
    <property type="nucleotide sequence ID" value="NZ_BONY01000074.1"/>
</dbReference>
<dbReference type="NCBIfam" id="TIGR03919">
    <property type="entry name" value="T7SS_EccB"/>
    <property type="match status" value="1"/>
</dbReference>
<accession>A0A8J3QF29</accession>
<evidence type="ECO:0000313" key="3">
    <source>
        <dbReference type="Proteomes" id="UP000612899"/>
    </source>
</evidence>
<dbReference type="InterPro" id="IPR007795">
    <property type="entry name" value="T7SS_EccB"/>
</dbReference>
<sequence length="472" mass="48544">MRTRREQVQAHRFVTRRIISALLSGEPEAPDLPMRRLAMAVFGSVMVAAIVLAVVGVYGLLNPGGRRPAENTLLIERETGARYLYLQGKLHPVLNYTSARLILGQANPPVVPMSARSLLDIPRGRAVGIANAPDTLPGRSSLLGLPWSVCSAPRSATSVQIATHVFAGRIPPGGAGLDERGLLVSGGPAGLFLLWHDHRLLVRGNTTLTALEWAAVRPIAVGEAFLNAIPAGPDLVAATVPGSGSTASRQVDGKSAKIGQLFRGGAQHYVMLASGLSPIGEVMTRLLLAGGTPATDISTQEAGRALTEARLEPSGFPGAIPALRAGGAPAMACAAYRGPGERAQPQITVEAYAQIADGVTVDEAAPIAGGLGSDGVVTADRVTVPGGHAAVVSTLQESAAGAIFLVTDQGLKYPMPRDKSDQVLTSLGYGGVRPVPVPASILALVPTAPSLDPDAATRFAGAPAVSPVRPSS</sequence>
<dbReference type="PANTHER" id="PTHR40765:SF2">
    <property type="entry name" value="ESX-2 SECRETION SYSTEM ATPASE ECCB2"/>
    <property type="match status" value="1"/>
</dbReference>
<evidence type="ECO:0000256" key="1">
    <source>
        <dbReference type="SAM" id="Phobius"/>
    </source>
</evidence>